<protein>
    <submittedName>
        <fullName evidence="1">Uncharacterized protein</fullName>
    </submittedName>
</protein>
<sequence length="64" mass="7604">MDSKEVESSESKLDYYIGYASQLEDELAKTRENHDLIISRLVQERDYSKYKLAQAREEEEDTEK</sequence>
<feature type="non-terminal residue" evidence="1">
    <location>
        <position position="64"/>
    </location>
</feature>
<comment type="caution">
    <text evidence="1">The sequence shown here is derived from an EMBL/GenBank/DDBJ whole genome shotgun (WGS) entry which is preliminary data.</text>
</comment>
<proteinExistence type="predicted"/>
<accession>A0AAD7IPP1</accession>
<dbReference type="EMBL" id="JARJLG010000098">
    <property type="protein sequence ID" value="KAJ7746449.1"/>
    <property type="molecule type" value="Genomic_DNA"/>
</dbReference>
<name>A0AAD7IPP1_9AGAR</name>
<gene>
    <name evidence="1" type="ORF">DFH07DRAFT_924371</name>
</gene>
<organism evidence="1 2">
    <name type="scientific">Mycena maculata</name>
    <dbReference type="NCBI Taxonomy" id="230809"/>
    <lineage>
        <taxon>Eukaryota</taxon>
        <taxon>Fungi</taxon>
        <taxon>Dikarya</taxon>
        <taxon>Basidiomycota</taxon>
        <taxon>Agaricomycotina</taxon>
        <taxon>Agaricomycetes</taxon>
        <taxon>Agaricomycetidae</taxon>
        <taxon>Agaricales</taxon>
        <taxon>Marasmiineae</taxon>
        <taxon>Mycenaceae</taxon>
        <taxon>Mycena</taxon>
    </lineage>
</organism>
<evidence type="ECO:0000313" key="2">
    <source>
        <dbReference type="Proteomes" id="UP001215280"/>
    </source>
</evidence>
<dbReference type="Proteomes" id="UP001215280">
    <property type="component" value="Unassembled WGS sequence"/>
</dbReference>
<keyword evidence="2" id="KW-1185">Reference proteome</keyword>
<evidence type="ECO:0000313" key="1">
    <source>
        <dbReference type="EMBL" id="KAJ7746449.1"/>
    </source>
</evidence>
<dbReference type="AlphaFoldDB" id="A0AAD7IPP1"/>
<reference evidence="1" key="1">
    <citation type="submission" date="2023-03" db="EMBL/GenBank/DDBJ databases">
        <title>Massive genome expansion in bonnet fungi (Mycena s.s.) driven by repeated elements and novel gene families across ecological guilds.</title>
        <authorList>
            <consortium name="Lawrence Berkeley National Laboratory"/>
            <person name="Harder C.B."/>
            <person name="Miyauchi S."/>
            <person name="Viragh M."/>
            <person name="Kuo A."/>
            <person name="Thoen E."/>
            <person name="Andreopoulos B."/>
            <person name="Lu D."/>
            <person name="Skrede I."/>
            <person name="Drula E."/>
            <person name="Henrissat B."/>
            <person name="Morin E."/>
            <person name="Kohler A."/>
            <person name="Barry K."/>
            <person name="LaButti K."/>
            <person name="Morin E."/>
            <person name="Salamov A."/>
            <person name="Lipzen A."/>
            <person name="Mereny Z."/>
            <person name="Hegedus B."/>
            <person name="Baldrian P."/>
            <person name="Stursova M."/>
            <person name="Weitz H."/>
            <person name="Taylor A."/>
            <person name="Grigoriev I.V."/>
            <person name="Nagy L.G."/>
            <person name="Martin F."/>
            <person name="Kauserud H."/>
        </authorList>
    </citation>
    <scope>NUCLEOTIDE SEQUENCE</scope>
    <source>
        <strain evidence="1">CBHHK188m</strain>
    </source>
</reference>